<evidence type="ECO:0000256" key="1">
    <source>
        <dbReference type="SAM" id="MobiDB-lite"/>
    </source>
</evidence>
<feature type="compositionally biased region" description="Basic and acidic residues" evidence="1">
    <location>
        <begin position="126"/>
        <end position="143"/>
    </location>
</feature>
<dbReference type="RefSeq" id="WP_378018159.1">
    <property type="nucleotide sequence ID" value="NZ_JBHSKT010000009.1"/>
</dbReference>
<evidence type="ECO:0000313" key="5">
    <source>
        <dbReference type="Proteomes" id="UP001596161"/>
    </source>
</evidence>
<accession>A0ABW0EFF9</accession>
<keyword evidence="2" id="KW-0732">Signal</keyword>
<dbReference type="InterPro" id="IPR046478">
    <property type="entry name" value="DUF6799"/>
</dbReference>
<sequence>MKKLFSLLFALLLTGSFVQAQTSETTTKVKAKGAMSENQHMQNPAMKDGIMMQGGKLMMVNNGVAAVITEDQTLSNGMMVMKDGNVKMTDGSTMMLHDGDHLTMEGKIMHHHPNMHEAGPANKSKGHSELGKTKMKHDDETGKMKNGKPAKSKLKSSDEKMKMKNNKGESKTKYDE</sequence>
<feature type="signal peptide" evidence="2">
    <location>
        <begin position="1"/>
        <end position="20"/>
    </location>
</feature>
<feature type="chain" id="PRO_5045692382" evidence="2">
    <location>
        <begin position="21"/>
        <end position="176"/>
    </location>
</feature>
<keyword evidence="5" id="KW-1185">Reference proteome</keyword>
<name>A0ABW0EFF9_9BACT</name>
<comment type="caution">
    <text evidence="4">The sequence shown here is derived from an EMBL/GenBank/DDBJ whole genome shotgun (WGS) entry which is preliminary data.</text>
</comment>
<dbReference type="Pfam" id="PF20606">
    <property type="entry name" value="DUF6799"/>
    <property type="match status" value="1"/>
</dbReference>
<feature type="region of interest" description="Disordered" evidence="1">
    <location>
        <begin position="112"/>
        <end position="176"/>
    </location>
</feature>
<feature type="domain" description="DUF6799" evidence="3">
    <location>
        <begin position="47"/>
        <end position="108"/>
    </location>
</feature>
<feature type="compositionally biased region" description="Basic residues" evidence="1">
    <location>
        <begin position="145"/>
        <end position="154"/>
    </location>
</feature>
<evidence type="ECO:0000259" key="3">
    <source>
        <dbReference type="Pfam" id="PF20606"/>
    </source>
</evidence>
<proteinExistence type="predicted"/>
<dbReference type="Proteomes" id="UP001596161">
    <property type="component" value="Unassembled WGS sequence"/>
</dbReference>
<organism evidence="4 5">
    <name type="scientific">Adhaeribacter terreus</name>
    <dbReference type="NCBI Taxonomy" id="529703"/>
    <lineage>
        <taxon>Bacteria</taxon>
        <taxon>Pseudomonadati</taxon>
        <taxon>Bacteroidota</taxon>
        <taxon>Cytophagia</taxon>
        <taxon>Cytophagales</taxon>
        <taxon>Hymenobacteraceae</taxon>
        <taxon>Adhaeribacter</taxon>
    </lineage>
</organism>
<gene>
    <name evidence="4" type="ORF">ACFPIB_14375</name>
</gene>
<dbReference type="EMBL" id="JBHSKT010000009">
    <property type="protein sequence ID" value="MFC5271800.1"/>
    <property type="molecule type" value="Genomic_DNA"/>
</dbReference>
<evidence type="ECO:0000313" key="4">
    <source>
        <dbReference type="EMBL" id="MFC5271800.1"/>
    </source>
</evidence>
<protein>
    <submittedName>
        <fullName evidence="4">DUF6799 domain-containing protein</fullName>
    </submittedName>
</protein>
<evidence type="ECO:0000256" key="2">
    <source>
        <dbReference type="SAM" id="SignalP"/>
    </source>
</evidence>
<feature type="compositionally biased region" description="Basic and acidic residues" evidence="1">
    <location>
        <begin position="155"/>
        <end position="176"/>
    </location>
</feature>
<reference evidence="5" key="1">
    <citation type="journal article" date="2019" name="Int. J. Syst. Evol. Microbiol.">
        <title>The Global Catalogue of Microorganisms (GCM) 10K type strain sequencing project: providing services to taxonomists for standard genome sequencing and annotation.</title>
        <authorList>
            <consortium name="The Broad Institute Genomics Platform"/>
            <consortium name="The Broad Institute Genome Sequencing Center for Infectious Disease"/>
            <person name="Wu L."/>
            <person name="Ma J."/>
        </authorList>
    </citation>
    <scope>NUCLEOTIDE SEQUENCE [LARGE SCALE GENOMIC DNA]</scope>
    <source>
        <strain evidence="5">KACC 12602</strain>
    </source>
</reference>